<dbReference type="Pfam" id="PF25571">
    <property type="entry name" value="TPR_CCP1_N"/>
    <property type="match status" value="1"/>
</dbReference>
<comment type="caution">
    <text evidence="1">The sequence shown here is derived from an EMBL/GenBank/DDBJ whole genome shotgun (WGS) entry which is preliminary data.</text>
</comment>
<name>A0ABQ7SRW0_PHRPL</name>
<dbReference type="Proteomes" id="UP000826234">
    <property type="component" value="Unassembled WGS sequence"/>
</dbReference>
<sequence length="155" mass="17499">MVNAAQVPMPDYEILLPLLRLLAKVGQKDKKFGLKAQRLGALQMTLNLARKNINHHQNLTHCLWALQVYASSVTAGTILGINGAMELLFKVITPYTKKHTRTTRSHWDWGEIHHQKGPFLLEEGKKQPLFEKANMIQTIWLAAKNALEGTEHPSS</sequence>
<proteinExistence type="predicted"/>
<evidence type="ECO:0000313" key="1">
    <source>
        <dbReference type="EMBL" id="KAH0620045.1"/>
    </source>
</evidence>
<reference evidence="1 2" key="1">
    <citation type="journal article" date="2022" name="Gigascience">
        <title>A chromosome-level genome assembly and annotation of the desert horned lizard, Phrynosoma platyrhinos, provides insight into chromosomal rearrangements among reptiles.</title>
        <authorList>
            <person name="Koochekian N."/>
            <person name="Ascanio A."/>
            <person name="Farleigh K."/>
            <person name="Card D.C."/>
            <person name="Schield D.R."/>
            <person name="Castoe T.A."/>
            <person name="Jezkova T."/>
        </authorList>
    </citation>
    <scope>NUCLEOTIDE SEQUENCE [LARGE SCALE GENOMIC DNA]</scope>
    <source>
        <strain evidence="1">NK-2021</strain>
    </source>
</reference>
<gene>
    <name evidence="1" type="ORF">JD844_014574</name>
</gene>
<organism evidence="1 2">
    <name type="scientific">Phrynosoma platyrhinos</name>
    <name type="common">Desert horned lizard</name>
    <dbReference type="NCBI Taxonomy" id="52577"/>
    <lineage>
        <taxon>Eukaryota</taxon>
        <taxon>Metazoa</taxon>
        <taxon>Chordata</taxon>
        <taxon>Craniata</taxon>
        <taxon>Vertebrata</taxon>
        <taxon>Euteleostomi</taxon>
        <taxon>Lepidosauria</taxon>
        <taxon>Squamata</taxon>
        <taxon>Bifurcata</taxon>
        <taxon>Unidentata</taxon>
        <taxon>Episquamata</taxon>
        <taxon>Toxicofera</taxon>
        <taxon>Iguania</taxon>
        <taxon>Phrynosomatidae</taxon>
        <taxon>Phrynosomatinae</taxon>
        <taxon>Phrynosoma</taxon>
    </lineage>
</organism>
<dbReference type="EMBL" id="JAIPUX010003439">
    <property type="protein sequence ID" value="KAH0620045.1"/>
    <property type="molecule type" value="Genomic_DNA"/>
</dbReference>
<evidence type="ECO:0000313" key="2">
    <source>
        <dbReference type="Proteomes" id="UP000826234"/>
    </source>
</evidence>
<protein>
    <submittedName>
        <fullName evidence="1">Uncharacterized protein</fullName>
    </submittedName>
</protein>
<accession>A0ABQ7SRW0</accession>
<keyword evidence="2" id="KW-1185">Reference proteome</keyword>